<feature type="transmembrane region" description="Helical" evidence="2">
    <location>
        <begin position="197"/>
        <end position="222"/>
    </location>
</feature>
<feature type="compositionally biased region" description="Low complexity" evidence="1">
    <location>
        <begin position="50"/>
        <end position="59"/>
    </location>
</feature>
<evidence type="ECO:0000256" key="1">
    <source>
        <dbReference type="SAM" id="MobiDB-lite"/>
    </source>
</evidence>
<feature type="compositionally biased region" description="Polar residues" evidence="1">
    <location>
        <begin position="34"/>
        <end position="49"/>
    </location>
</feature>
<dbReference type="Proteomes" id="UP000000954">
    <property type="component" value="Chromosome"/>
</dbReference>
<evidence type="ECO:0008006" key="5">
    <source>
        <dbReference type="Google" id="ProtNLM"/>
    </source>
</evidence>
<dbReference type="RefSeq" id="WP_012802657.1">
    <property type="nucleotide sequence ID" value="NC_013170.1"/>
</dbReference>
<dbReference type="eggNOG" id="ENOG502Z7PD">
    <property type="taxonomic scope" value="Bacteria"/>
</dbReference>
<evidence type="ECO:0000313" key="3">
    <source>
        <dbReference type="EMBL" id="ACU93969.1"/>
    </source>
</evidence>
<gene>
    <name evidence="3" type="ordered locus">Ccur_02400</name>
</gene>
<proteinExistence type="predicted"/>
<protein>
    <recommendedName>
        <fullName evidence="5">Tat pathway signal sequence domain protein</fullName>
    </recommendedName>
</protein>
<sequence length="697" mass="76394">MDKKDMEEYFRMVGFEPPSGDSAGTAAESGGSAQSRQNTSQQSAQDAQAKTSRTSSARGRSAKRGRRIRWDEAKKAASRGDAPSFGGIPIDFSSIFGGGNGGNRGTGGSSSGTVNPDLSLPLFSRRSIVMLSIILLVVVAAAYWWFHPPINIHSADCWTFLVVFVIAPSFITFRVLSRSYTKGEGKRERDPKRARRYRVASFIPAAVAILGLIGAAASYSIWPGNAEKYSHLLEIQDSNFAQDIKEVDYDSIPVIDRDSAVLLGNRTLGEIPDYVSQFEIANTYSQINYQGRPVRTSPLNYADLFKWFYNKDSGIPAYVIVDMASQDTQVVRLDKPMYYSESEPLERNIDRYVQLKYPFYMFEEKSFEIDEDGTPWWVCPVQTRTIGLFGGETISRVVLVNASTGETYDYRIDECPEWVDRAYPSDLVVQQYNWYGSLKSGWLNSWLGQSGVVQTTPGTNGQAGYNYIVKDDDVWLYSGVTSATSDNAIVGFVLINQRTAETHFYSVAGATEDSAMASAEGQVQNLHYNATFPLLLNINGQPTYFMALKDGAGLVKKFAMIDIQRYQNVAIGDTVSQAQKSYKALLASNGVGSDDAETATTQSAQGVVHTTAQAVIEGNSHFYLTLQGDSRIFDAPLPAVTEVLRVAPGDTVTLHFTEGDPTCTVQSIEITGAPTSTDRAVSDQKTTDQGTSSEAVS</sequence>
<name>C7MM29_CRYCD</name>
<keyword evidence="2" id="KW-0472">Membrane</keyword>
<feature type="transmembrane region" description="Helical" evidence="2">
    <location>
        <begin position="128"/>
        <end position="146"/>
    </location>
</feature>
<dbReference type="KEGG" id="ccu:Ccur_02400"/>
<keyword evidence="2" id="KW-1133">Transmembrane helix</keyword>
<dbReference type="EMBL" id="CP001682">
    <property type="protein sequence ID" value="ACU93969.1"/>
    <property type="molecule type" value="Genomic_DNA"/>
</dbReference>
<feature type="compositionally biased region" description="Polar residues" evidence="1">
    <location>
        <begin position="687"/>
        <end position="697"/>
    </location>
</feature>
<dbReference type="AlphaFoldDB" id="C7MM29"/>
<accession>C7MM29</accession>
<keyword evidence="2" id="KW-0812">Transmembrane</keyword>
<evidence type="ECO:0000313" key="4">
    <source>
        <dbReference type="Proteomes" id="UP000000954"/>
    </source>
</evidence>
<feature type="compositionally biased region" description="Low complexity" evidence="1">
    <location>
        <begin position="19"/>
        <end position="33"/>
    </location>
</feature>
<evidence type="ECO:0000256" key="2">
    <source>
        <dbReference type="SAM" id="Phobius"/>
    </source>
</evidence>
<feature type="region of interest" description="Disordered" evidence="1">
    <location>
        <begin position="1"/>
        <end position="85"/>
    </location>
</feature>
<feature type="region of interest" description="Disordered" evidence="1">
    <location>
        <begin position="671"/>
        <end position="697"/>
    </location>
</feature>
<feature type="compositionally biased region" description="Basic and acidic residues" evidence="1">
    <location>
        <begin position="1"/>
        <end position="10"/>
    </location>
</feature>
<organism evidence="3 4">
    <name type="scientific">Cryptobacterium curtum (strain ATCC 700683 / DSM 15641 / CCUG 43107 / 12-3)</name>
    <dbReference type="NCBI Taxonomy" id="469378"/>
    <lineage>
        <taxon>Bacteria</taxon>
        <taxon>Bacillati</taxon>
        <taxon>Actinomycetota</taxon>
        <taxon>Coriobacteriia</taxon>
        <taxon>Eggerthellales</taxon>
        <taxon>Eggerthellaceae</taxon>
        <taxon>Cryptobacterium</taxon>
    </lineage>
</organism>
<dbReference type="HOGENOM" id="CLU_015927_0_0_11"/>
<feature type="transmembrane region" description="Helical" evidence="2">
    <location>
        <begin position="158"/>
        <end position="176"/>
    </location>
</feature>
<reference evidence="3 4" key="1">
    <citation type="journal article" date="2009" name="Stand. Genomic Sci.">
        <title>Complete genome sequence of Cryptobacterium curtum type strain (12-3).</title>
        <authorList>
            <person name="Mavrommatis K."/>
            <person name="Pukall R."/>
            <person name="Rohde C."/>
            <person name="Chen F."/>
            <person name="Sims D."/>
            <person name="Brettin T."/>
            <person name="Kuske C."/>
            <person name="Detter J.C."/>
            <person name="Han C."/>
            <person name="Lapidus A."/>
            <person name="Copeland A."/>
            <person name="Glavina Del Rio T."/>
            <person name="Nolan M."/>
            <person name="Lucas S."/>
            <person name="Tice H."/>
            <person name="Cheng J.F."/>
            <person name="Bruce D."/>
            <person name="Goodwin L."/>
            <person name="Pitluck S."/>
            <person name="Ovchinnikova G."/>
            <person name="Pati A."/>
            <person name="Ivanova N."/>
            <person name="Chen A."/>
            <person name="Palaniappan K."/>
            <person name="Chain P."/>
            <person name="D'haeseleer P."/>
            <person name="Goker M."/>
            <person name="Bristow J."/>
            <person name="Eisen J.A."/>
            <person name="Markowitz V."/>
            <person name="Hugenholtz P."/>
            <person name="Rohde M."/>
            <person name="Klenk H.P."/>
            <person name="Kyrpides N.C."/>
        </authorList>
    </citation>
    <scope>NUCLEOTIDE SEQUENCE [LARGE SCALE GENOMIC DNA]</scope>
    <source>
        <strain evidence="4">ATCC 700683 / DSM 15641 / 12-3</strain>
    </source>
</reference>
<dbReference type="STRING" id="469378.Ccur_02400"/>
<keyword evidence="4" id="KW-1185">Reference proteome</keyword>